<evidence type="ECO:0000313" key="3">
    <source>
        <dbReference type="Proteomes" id="UP000800094"/>
    </source>
</evidence>
<organism evidence="2 3">
    <name type="scientific">Trematosphaeria pertusa</name>
    <dbReference type="NCBI Taxonomy" id="390896"/>
    <lineage>
        <taxon>Eukaryota</taxon>
        <taxon>Fungi</taxon>
        <taxon>Dikarya</taxon>
        <taxon>Ascomycota</taxon>
        <taxon>Pezizomycotina</taxon>
        <taxon>Dothideomycetes</taxon>
        <taxon>Pleosporomycetidae</taxon>
        <taxon>Pleosporales</taxon>
        <taxon>Massarineae</taxon>
        <taxon>Trematosphaeriaceae</taxon>
        <taxon>Trematosphaeria</taxon>
    </lineage>
</organism>
<protein>
    <submittedName>
        <fullName evidence="2">Uncharacterized protein</fullName>
    </submittedName>
</protein>
<name>A0A6A6IHT5_9PLEO</name>
<dbReference type="Proteomes" id="UP000800094">
    <property type="component" value="Unassembled WGS sequence"/>
</dbReference>
<keyword evidence="1" id="KW-0732">Signal</keyword>
<proteinExistence type="predicted"/>
<gene>
    <name evidence="2" type="ORF">BU26DRAFT_318605</name>
</gene>
<sequence>MICSHLLPTPLCLVYTPFCWSPSEAGCVEGRIALLRHLGGVSERRRRSRGASWGSILRARFARLSIVYAAVALRVGIVVHYQYRPDDVETKRVAGGIGTMNEEKTLPDGPATCLVIRSALAGHLGSYWYPPLSIRLGSNRIVPITTFNAVISLNGMASHSRCESSSI</sequence>
<evidence type="ECO:0000313" key="2">
    <source>
        <dbReference type="EMBL" id="KAF2249472.1"/>
    </source>
</evidence>
<feature type="signal peptide" evidence="1">
    <location>
        <begin position="1"/>
        <end position="25"/>
    </location>
</feature>
<dbReference type="EMBL" id="ML987195">
    <property type="protein sequence ID" value="KAF2249472.1"/>
    <property type="molecule type" value="Genomic_DNA"/>
</dbReference>
<reference evidence="2" key="1">
    <citation type="journal article" date="2020" name="Stud. Mycol.">
        <title>101 Dothideomycetes genomes: a test case for predicting lifestyles and emergence of pathogens.</title>
        <authorList>
            <person name="Haridas S."/>
            <person name="Albert R."/>
            <person name="Binder M."/>
            <person name="Bloem J."/>
            <person name="Labutti K."/>
            <person name="Salamov A."/>
            <person name="Andreopoulos B."/>
            <person name="Baker S."/>
            <person name="Barry K."/>
            <person name="Bills G."/>
            <person name="Bluhm B."/>
            <person name="Cannon C."/>
            <person name="Castanera R."/>
            <person name="Culley D."/>
            <person name="Daum C."/>
            <person name="Ezra D."/>
            <person name="Gonzalez J."/>
            <person name="Henrissat B."/>
            <person name="Kuo A."/>
            <person name="Liang C."/>
            <person name="Lipzen A."/>
            <person name="Lutzoni F."/>
            <person name="Magnuson J."/>
            <person name="Mondo S."/>
            <person name="Nolan M."/>
            <person name="Ohm R."/>
            <person name="Pangilinan J."/>
            <person name="Park H.-J."/>
            <person name="Ramirez L."/>
            <person name="Alfaro M."/>
            <person name="Sun H."/>
            <person name="Tritt A."/>
            <person name="Yoshinaga Y."/>
            <person name="Zwiers L.-H."/>
            <person name="Turgeon B."/>
            <person name="Goodwin S."/>
            <person name="Spatafora J."/>
            <person name="Crous P."/>
            <person name="Grigoriev I."/>
        </authorList>
    </citation>
    <scope>NUCLEOTIDE SEQUENCE</scope>
    <source>
        <strain evidence="2">CBS 122368</strain>
    </source>
</reference>
<keyword evidence="3" id="KW-1185">Reference proteome</keyword>
<evidence type="ECO:0000256" key="1">
    <source>
        <dbReference type="SAM" id="SignalP"/>
    </source>
</evidence>
<dbReference type="RefSeq" id="XP_033684476.1">
    <property type="nucleotide sequence ID" value="XM_033822014.1"/>
</dbReference>
<feature type="chain" id="PRO_5025351052" evidence="1">
    <location>
        <begin position="26"/>
        <end position="167"/>
    </location>
</feature>
<dbReference type="GeneID" id="54575344"/>
<dbReference type="AlphaFoldDB" id="A0A6A6IHT5"/>
<accession>A0A6A6IHT5</accession>